<dbReference type="Gene3D" id="3.30.1150.10">
    <property type="match status" value="1"/>
</dbReference>
<evidence type="ECO:0000313" key="13">
    <source>
        <dbReference type="Proteomes" id="UP001238603"/>
    </source>
</evidence>
<evidence type="ECO:0000256" key="4">
    <source>
        <dbReference type="ARBA" id="ARBA00022475"/>
    </source>
</evidence>
<dbReference type="RefSeq" id="WP_285984769.1">
    <property type="nucleotide sequence ID" value="NZ_JASVDS010000011.1"/>
</dbReference>
<dbReference type="PANTHER" id="PTHR33446:SF2">
    <property type="entry name" value="PROTEIN TONB"/>
    <property type="match status" value="1"/>
</dbReference>
<evidence type="ECO:0000313" key="12">
    <source>
        <dbReference type="EMBL" id="MDL5034694.1"/>
    </source>
</evidence>
<dbReference type="NCBIfam" id="TIGR01352">
    <property type="entry name" value="tonB_Cterm"/>
    <property type="match status" value="1"/>
</dbReference>
<keyword evidence="4" id="KW-1003">Cell membrane</keyword>
<reference evidence="12 13" key="1">
    <citation type="submission" date="2023-06" db="EMBL/GenBank/DDBJ databases">
        <title>Pelomonas sp. APW6 16S ribosomal RNA gene genome sequencing and assembly.</title>
        <authorList>
            <person name="Woo H."/>
        </authorList>
    </citation>
    <scope>NUCLEOTIDE SEQUENCE [LARGE SCALE GENOMIC DNA]</scope>
    <source>
        <strain evidence="12 13">APW6</strain>
    </source>
</reference>
<gene>
    <name evidence="12" type="ORF">QRD43_22515</name>
</gene>
<evidence type="ECO:0000256" key="10">
    <source>
        <dbReference type="SAM" id="MobiDB-lite"/>
    </source>
</evidence>
<sequence>MNRPGLLATALLHGLALWAWRGLVDPHGPRAAPPGHPSVAVRLLPAAASPHRQHATMPPLPRPLTPLRIEPIEVVSDPVVRERASATSARLPQADHRPQEPSEAQLPLREDLARSVPAPSLSPSPSPRTAWVPATLPPDHQACRAQQAERHYPALLRDRGIEGRVVVRVMVDEAGRAAEVQVQSASGWRLLDEAARRVAAACPYQPARQGEQRLAVWIEYPIRFSLH</sequence>
<feature type="domain" description="TonB C-terminal" evidence="11">
    <location>
        <begin position="137"/>
        <end position="227"/>
    </location>
</feature>
<comment type="subcellular location">
    <subcellularLocation>
        <location evidence="1">Cell inner membrane</location>
        <topology evidence="1">Single-pass membrane protein</topology>
        <orientation evidence="1">Periplasmic side</orientation>
    </subcellularLocation>
</comment>
<keyword evidence="7" id="KW-0653">Protein transport</keyword>
<dbReference type="InterPro" id="IPR006260">
    <property type="entry name" value="TonB/TolA_C"/>
</dbReference>
<evidence type="ECO:0000256" key="1">
    <source>
        <dbReference type="ARBA" id="ARBA00004383"/>
    </source>
</evidence>
<organism evidence="12 13">
    <name type="scientific">Roseateles subflavus</name>
    <dbReference type="NCBI Taxonomy" id="3053353"/>
    <lineage>
        <taxon>Bacteria</taxon>
        <taxon>Pseudomonadati</taxon>
        <taxon>Pseudomonadota</taxon>
        <taxon>Betaproteobacteria</taxon>
        <taxon>Burkholderiales</taxon>
        <taxon>Sphaerotilaceae</taxon>
        <taxon>Roseateles</taxon>
    </lineage>
</organism>
<evidence type="ECO:0000256" key="9">
    <source>
        <dbReference type="ARBA" id="ARBA00023136"/>
    </source>
</evidence>
<protein>
    <submittedName>
        <fullName evidence="12">Energy transducer TonB</fullName>
    </submittedName>
</protein>
<dbReference type="SUPFAM" id="SSF74653">
    <property type="entry name" value="TolA/TonB C-terminal domain"/>
    <property type="match status" value="1"/>
</dbReference>
<comment type="caution">
    <text evidence="12">The sequence shown here is derived from an EMBL/GenBank/DDBJ whole genome shotgun (WGS) entry which is preliminary data.</text>
</comment>
<keyword evidence="3" id="KW-0813">Transport</keyword>
<dbReference type="InterPro" id="IPR051045">
    <property type="entry name" value="TonB-dependent_transducer"/>
</dbReference>
<dbReference type="Pfam" id="PF03544">
    <property type="entry name" value="TonB_C"/>
    <property type="match status" value="1"/>
</dbReference>
<keyword evidence="5" id="KW-0997">Cell inner membrane</keyword>
<keyword evidence="9" id="KW-0472">Membrane</keyword>
<evidence type="ECO:0000256" key="7">
    <source>
        <dbReference type="ARBA" id="ARBA00022927"/>
    </source>
</evidence>
<accession>A0ABT7LPJ4</accession>
<keyword evidence="13" id="KW-1185">Reference proteome</keyword>
<proteinExistence type="inferred from homology"/>
<dbReference type="EMBL" id="JASVDS010000011">
    <property type="protein sequence ID" value="MDL5034694.1"/>
    <property type="molecule type" value="Genomic_DNA"/>
</dbReference>
<evidence type="ECO:0000259" key="11">
    <source>
        <dbReference type="PROSITE" id="PS52015"/>
    </source>
</evidence>
<evidence type="ECO:0000256" key="6">
    <source>
        <dbReference type="ARBA" id="ARBA00022692"/>
    </source>
</evidence>
<dbReference type="PANTHER" id="PTHR33446">
    <property type="entry name" value="PROTEIN TONB-RELATED"/>
    <property type="match status" value="1"/>
</dbReference>
<name>A0ABT7LPJ4_9BURK</name>
<evidence type="ECO:0000256" key="8">
    <source>
        <dbReference type="ARBA" id="ARBA00022989"/>
    </source>
</evidence>
<keyword evidence="6" id="KW-0812">Transmembrane</keyword>
<evidence type="ECO:0000256" key="3">
    <source>
        <dbReference type="ARBA" id="ARBA00022448"/>
    </source>
</evidence>
<dbReference type="InterPro" id="IPR037682">
    <property type="entry name" value="TonB_C"/>
</dbReference>
<evidence type="ECO:0000256" key="5">
    <source>
        <dbReference type="ARBA" id="ARBA00022519"/>
    </source>
</evidence>
<keyword evidence="8" id="KW-1133">Transmembrane helix</keyword>
<comment type="similarity">
    <text evidence="2">Belongs to the TonB family.</text>
</comment>
<dbReference type="PROSITE" id="PS52015">
    <property type="entry name" value="TONB_CTD"/>
    <property type="match status" value="1"/>
</dbReference>
<evidence type="ECO:0000256" key="2">
    <source>
        <dbReference type="ARBA" id="ARBA00006555"/>
    </source>
</evidence>
<feature type="region of interest" description="Disordered" evidence="10">
    <location>
        <begin position="80"/>
        <end position="106"/>
    </location>
</feature>
<dbReference type="Proteomes" id="UP001238603">
    <property type="component" value="Unassembled WGS sequence"/>
</dbReference>